<dbReference type="Proteomes" id="UP000712600">
    <property type="component" value="Unassembled WGS sequence"/>
</dbReference>
<sequence length="300" mass="34285">MEWIAINQAQTETGPIPRRWRDGRSPRERRERADFRRERDGHKAWRKGNPFLFLVDVIFPLLCISSFPNPTRERFRRRRRLPFSLISVLLLLLHHSLTLPWLLGEEPGLSFFDPARPPCARESIWCRFAPSGSLARFGFSTDSHRSLVLVEFVQLRRWSLFCFAVSWSEQSLVSAVRVVVYGFFAAIRCHITSNIPALSLSTTSGVDGGLVSQRCLLVCHVCSSPFVWRLASLVSCYCCAETVWSEFSDNFNRSLAVWCLGALYISTRCYEALGKLFSDGSLSLRADHRGSQNYRVLVLS</sequence>
<evidence type="ECO:0000313" key="4">
    <source>
        <dbReference type="Proteomes" id="UP000712600"/>
    </source>
</evidence>
<gene>
    <name evidence="3" type="ORF">F2Q69_00012263</name>
</gene>
<evidence type="ECO:0000256" key="2">
    <source>
        <dbReference type="SAM" id="Phobius"/>
    </source>
</evidence>
<keyword evidence="2" id="KW-1133">Transmembrane helix</keyword>
<protein>
    <submittedName>
        <fullName evidence="3">Uncharacterized protein</fullName>
    </submittedName>
</protein>
<feature type="compositionally biased region" description="Basic and acidic residues" evidence="1">
    <location>
        <begin position="19"/>
        <end position="35"/>
    </location>
</feature>
<dbReference type="AlphaFoldDB" id="A0A8S9R0G2"/>
<evidence type="ECO:0000313" key="3">
    <source>
        <dbReference type="EMBL" id="KAF3559502.1"/>
    </source>
</evidence>
<reference evidence="3" key="1">
    <citation type="submission" date="2019-12" db="EMBL/GenBank/DDBJ databases">
        <title>Genome sequencing and annotation of Brassica cretica.</title>
        <authorList>
            <person name="Studholme D.J."/>
            <person name="Sarris P."/>
        </authorList>
    </citation>
    <scope>NUCLEOTIDE SEQUENCE</scope>
    <source>
        <strain evidence="3">PFS-109/04</strain>
        <tissue evidence="3">Leaf</tissue>
    </source>
</reference>
<keyword evidence="2" id="KW-0472">Membrane</keyword>
<evidence type="ECO:0000256" key="1">
    <source>
        <dbReference type="SAM" id="MobiDB-lite"/>
    </source>
</evidence>
<feature type="region of interest" description="Disordered" evidence="1">
    <location>
        <begin position="14"/>
        <end position="35"/>
    </location>
</feature>
<keyword evidence="2" id="KW-0812">Transmembrane</keyword>
<feature type="transmembrane region" description="Helical" evidence="2">
    <location>
        <begin position="81"/>
        <end position="103"/>
    </location>
</feature>
<accession>A0A8S9R0G2</accession>
<comment type="caution">
    <text evidence="3">The sequence shown here is derived from an EMBL/GenBank/DDBJ whole genome shotgun (WGS) entry which is preliminary data.</text>
</comment>
<name>A0A8S9R0G2_BRACR</name>
<organism evidence="3 4">
    <name type="scientific">Brassica cretica</name>
    <name type="common">Mustard</name>
    <dbReference type="NCBI Taxonomy" id="69181"/>
    <lineage>
        <taxon>Eukaryota</taxon>
        <taxon>Viridiplantae</taxon>
        <taxon>Streptophyta</taxon>
        <taxon>Embryophyta</taxon>
        <taxon>Tracheophyta</taxon>
        <taxon>Spermatophyta</taxon>
        <taxon>Magnoliopsida</taxon>
        <taxon>eudicotyledons</taxon>
        <taxon>Gunneridae</taxon>
        <taxon>Pentapetalae</taxon>
        <taxon>rosids</taxon>
        <taxon>malvids</taxon>
        <taxon>Brassicales</taxon>
        <taxon>Brassicaceae</taxon>
        <taxon>Brassiceae</taxon>
        <taxon>Brassica</taxon>
    </lineage>
</organism>
<proteinExistence type="predicted"/>
<dbReference type="EMBL" id="QGKX02000996">
    <property type="protein sequence ID" value="KAF3559502.1"/>
    <property type="molecule type" value="Genomic_DNA"/>
</dbReference>